<protein>
    <submittedName>
        <fullName evidence="2">Uncharacterized protein</fullName>
    </submittedName>
</protein>
<reference evidence="2" key="1">
    <citation type="journal article" date="2017" name="Nature">
        <title>The genome of Chenopodium quinoa.</title>
        <authorList>
            <person name="Jarvis D.E."/>
            <person name="Ho Y.S."/>
            <person name="Lightfoot D.J."/>
            <person name="Schmoeckel S.M."/>
            <person name="Li B."/>
            <person name="Borm T.J.A."/>
            <person name="Ohyanagi H."/>
            <person name="Mineta K."/>
            <person name="Michell C.T."/>
            <person name="Saber N."/>
            <person name="Kharbatia N.M."/>
            <person name="Rupper R.R."/>
            <person name="Sharp A.R."/>
            <person name="Dally N."/>
            <person name="Boughton B.A."/>
            <person name="Woo Y.H."/>
            <person name="Gao G."/>
            <person name="Schijlen E.G.W.M."/>
            <person name="Guo X."/>
            <person name="Momin A.A."/>
            <person name="Negrao S."/>
            <person name="Al-Babili S."/>
            <person name="Gehring C."/>
            <person name="Roessner U."/>
            <person name="Jung C."/>
            <person name="Murphy K."/>
            <person name="Arold S.T."/>
            <person name="Gojobori T."/>
            <person name="van der Linden C.G."/>
            <person name="van Loo E.N."/>
            <person name="Jellen E.N."/>
            <person name="Maughan P.J."/>
            <person name="Tester M."/>
        </authorList>
    </citation>
    <scope>NUCLEOTIDE SEQUENCE [LARGE SCALE GENOMIC DNA]</scope>
    <source>
        <strain evidence="2">cv. PI 614886</strain>
    </source>
</reference>
<dbReference type="Proteomes" id="UP000596660">
    <property type="component" value="Unplaced"/>
</dbReference>
<dbReference type="Gramene" id="AUR62018077-RA">
    <property type="protein sequence ID" value="AUR62018077-RA:cds"/>
    <property type="gene ID" value="AUR62018077"/>
</dbReference>
<feature type="compositionally biased region" description="Polar residues" evidence="1">
    <location>
        <begin position="360"/>
        <end position="375"/>
    </location>
</feature>
<dbReference type="Gene3D" id="2.40.50.140">
    <property type="entry name" value="Nucleic acid-binding proteins"/>
    <property type="match status" value="2"/>
</dbReference>
<evidence type="ECO:0000313" key="2">
    <source>
        <dbReference type="EnsemblPlants" id="AUR62018077-RA:cds"/>
    </source>
</evidence>
<accession>A0A803LS83</accession>
<name>A0A803LS83_CHEQI</name>
<proteinExistence type="predicted"/>
<dbReference type="EnsemblPlants" id="AUR62018077-RA">
    <property type="protein sequence ID" value="AUR62018077-RA:cds"/>
    <property type="gene ID" value="AUR62018077"/>
</dbReference>
<feature type="region of interest" description="Disordered" evidence="1">
    <location>
        <begin position="351"/>
        <end position="393"/>
    </location>
</feature>
<reference evidence="2" key="2">
    <citation type="submission" date="2021-03" db="UniProtKB">
        <authorList>
            <consortium name="EnsemblPlants"/>
        </authorList>
    </citation>
    <scope>IDENTIFICATION</scope>
</reference>
<dbReference type="AlphaFoldDB" id="A0A803LS83"/>
<organism evidence="2 3">
    <name type="scientific">Chenopodium quinoa</name>
    <name type="common">Quinoa</name>
    <dbReference type="NCBI Taxonomy" id="63459"/>
    <lineage>
        <taxon>Eukaryota</taxon>
        <taxon>Viridiplantae</taxon>
        <taxon>Streptophyta</taxon>
        <taxon>Embryophyta</taxon>
        <taxon>Tracheophyta</taxon>
        <taxon>Spermatophyta</taxon>
        <taxon>Magnoliopsida</taxon>
        <taxon>eudicotyledons</taxon>
        <taxon>Gunneridae</taxon>
        <taxon>Pentapetalae</taxon>
        <taxon>Caryophyllales</taxon>
        <taxon>Chenopodiaceae</taxon>
        <taxon>Chenopodioideae</taxon>
        <taxon>Atripliceae</taxon>
        <taxon>Chenopodium</taxon>
    </lineage>
</organism>
<evidence type="ECO:0000256" key="1">
    <source>
        <dbReference type="SAM" id="MobiDB-lite"/>
    </source>
</evidence>
<dbReference type="SUPFAM" id="SSF50249">
    <property type="entry name" value="Nucleic acid-binding proteins"/>
    <property type="match status" value="1"/>
</dbReference>
<evidence type="ECO:0000313" key="3">
    <source>
        <dbReference type="Proteomes" id="UP000596660"/>
    </source>
</evidence>
<sequence>MKPELMYIEDLNPKVKEYRIQVKVEAIENKHLTLSEVTCCQTILFGDEKGAFIYGHLIEDEIQTIGPKFSINGHYEISNAPVKQMPKPLQIAATKTPYELTLGAPALIHPICPISGHAEPDFAEISSIATAHFLDEICELKSAATFAEDICDDSTYDVLGVVLFVEEEARLVDSFYGQQHYVREQYTTYIIVNLFNHLVGSACDTLNVWAEKFIVVGFTSVKPSSLQGFSLTTGMCTKIIYNPKGDRANVLREWAELYTQLLLDRQDRILQIRYPQQHQETVTIQYLNEKKISSKVFCFKVGPTPALTASNTLKWSLESVTVANTNALEDKISKTTSFPNWCMHKQLRTSKKRKQEQMHNEANTIATAGVTTEVQTQKHEGKKSKPPIQHHQT</sequence>
<keyword evidence="3" id="KW-1185">Reference proteome</keyword>
<dbReference type="InterPro" id="IPR012340">
    <property type="entry name" value="NA-bd_OB-fold"/>
</dbReference>